<dbReference type="InterPro" id="IPR033485">
    <property type="entry name" value="EMSY-LIKE_plant"/>
</dbReference>
<comment type="subcellular location">
    <subcellularLocation>
        <location evidence="1">Nucleus</location>
    </subcellularLocation>
</comment>
<keyword evidence="7" id="KW-1185">Reference proteome</keyword>
<feature type="compositionally biased region" description="Gly residues" evidence="4">
    <location>
        <begin position="234"/>
        <end position="243"/>
    </location>
</feature>
<feature type="compositionally biased region" description="Acidic residues" evidence="4">
    <location>
        <begin position="10"/>
        <end position="19"/>
    </location>
</feature>
<proteinExistence type="predicted"/>
<evidence type="ECO:0000313" key="7">
    <source>
        <dbReference type="Proteomes" id="UP001497444"/>
    </source>
</evidence>
<dbReference type="EMBL" id="OZ020099">
    <property type="protein sequence ID" value="CAK9272131.1"/>
    <property type="molecule type" value="Genomic_DNA"/>
</dbReference>
<protein>
    <recommendedName>
        <fullName evidence="5">ENT domain-containing protein</fullName>
    </recommendedName>
</protein>
<dbReference type="SMART" id="SM01191">
    <property type="entry name" value="ENT"/>
    <property type="match status" value="1"/>
</dbReference>
<evidence type="ECO:0000256" key="1">
    <source>
        <dbReference type="ARBA" id="ARBA00004123"/>
    </source>
</evidence>
<feature type="compositionally biased region" description="Acidic residues" evidence="4">
    <location>
        <begin position="603"/>
        <end position="613"/>
    </location>
</feature>
<evidence type="ECO:0000259" key="5">
    <source>
        <dbReference type="PROSITE" id="PS51138"/>
    </source>
</evidence>
<evidence type="ECO:0000256" key="2">
    <source>
        <dbReference type="ARBA" id="ARBA00023242"/>
    </source>
</evidence>
<feature type="region of interest" description="Disordered" evidence="4">
    <location>
        <begin position="367"/>
        <end position="425"/>
    </location>
</feature>
<feature type="compositionally biased region" description="Basic residues" evidence="4">
    <location>
        <begin position="165"/>
        <end position="180"/>
    </location>
</feature>
<gene>
    <name evidence="6" type="ORF">CSSPJE1EN1_LOCUS17609</name>
</gene>
<feature type="compositionally biased region" description="Basic residues" evidence="4">
    <location>
        <begin position="388"/>
        <end position="398"/>
    </location>
</feature>
<evidence type="ECO:0000313" key="6">
    <source>
        <dbReference type="EMBL" id="CAK9272131.1"/>
    </source>
</evidence>
<feature type="region of interest" description="Disordered" evidence="4">
    <location>
        <begin position="516"/>
        <end position="613"/>
    </location>
</feature>
<dbReference type="Gene3D" id="1.10.1240.40">
    <property type="entry name" value="ENT domain"/>
    <property type="match status" value="1"/>
</dbReference>
<feature type="coiled-coil region" evidence="3">
    <location>
        <begin position="486"/>
        <end position="516"/>
    </location>
</feature>
<dbReference type="CDD" id="cd20404">
    <property type="entry name" value="Tudor_Agenet_AtEML-like"/>
    <property type="match status" value="1"/>
</dbReference>
<dbReference type="SUPFAM" id="SSF158639">
    <property type="entry name" value="ENT-like"/>
    <property type="match status" value="1"/>
</dbReference>
<organism evidence="6 7">
    <name type="scientific">Sphagnum jensenii</name>
    <dbReference type="NCBI Taxonomy" id="128206"/>
    <lineage>
        <taxon>Eukaryota</taxon>
        <taxon>Viridiplantae</taxon>
        <taxon>Streptophyta</taxon>
        <taxon>Embryophyta</taxon>
        <taxon>Bryophyta</taxon>
        <taxon>Sphagnophytina</taxon>
        <taxon>Sphagnopsida</taxon>
        <taxon>Sphagnales</taxon>
        <taxon>Sphagnaceae</taxon>
        <taxon>Sphagnum</taxon>
    </lineage>
</organism>
<evidence type="ECO:0000256" key="4">
    <source>
        <dbReference type="SAM" id="MobiDB-lite"/>
    </source>
</evidence>
<feature type="region of interest" description="Disordered" evidence="4">
    <location>
        <begin position="156"/>
        <end position="187"/>
    </location>
</feature>
<keyword evidence="3" id="KW-0175">Coiled coil</keyword>
<dbReference type="Proteomes" id="UP001497444">
    <property type="component" value="Chromosome 4"/>
</dbReference>
<feature type="region of interest" description="Disordered" evidence="4">
    <location>
        <begin position="1"/>
        <end position="54"/>
    </location>
</feature>
<feature type="compositionally biased region" description="Gly residues" evidence="4">
    <location>
        <begin position="33"/>
        <end position="52"/>
    </location>
</feature>
<dbReference type="PROSITE" id="PS51138">
    <property type="entry name" value="ENT"/>
    <property type="match status" value="1"/>
</dbReference>
<sequence>MESDQSSSSTDDDDDDDDVLPVHSGRMTRGGRVRGTGRGGAAGGGGGGGGGRSSQMIILPIEQQIRKLELDAYTAVLRAFGAQSEAITWARERLMSDLRKDLRVTDEQHRELLNTVAADDVLRHINEWRQQSGGEEAAQAPNCGPPLLLSLENPASSPVAVSNSRNKRQKTTTVGHHHVTTHTSSIPPFLPPPLALVPPLSTKPCMNSSTTTSFTSGAAPPGKQQQKKKKTRSKGGGGGGGGAAATAALSLAKVAAATPAAGVRPGHAVPPAHMSTKMGGLMMNPPTEIDPHVGRQVRIRWPDDGSFYDALVSDYDNDRGLHALVYSINTPQETYEWVDLKGMDEKDVKWVEEVPVISEVKKGGLLLPPPPARASSAAGRGRAAGGWRHNKRGGRRRLSTTGAGRAKGGGGGARGRRPAAAASSYQEKLPAIPVTSSHRPPWRGGGMAAAELVMMTDGLEKKSSSHFHGGEILIPDMTAFFKEADALDQEEDLEKLETAKRKAKGHEETIRKALAEIGESSGETGSADDDGGGPPHFTPSPLHSLFQQKECQSQLESYNQHIDTDNEDDTTEDAGRGGDDGSEGNHGFEDGVEGYASVAERDNAEDDREGDDG</sequence>
<dbReference type="PANTHER" id="PTHR33432:SF22">
    <property type="entry name" value="OS10G0436850 PROTEIN"/>
    <property type="match status" value="1"/>
</dbReference>
<feature type="domain" description="ENT" evidence="5">
    <location>
        <begin position="61"/>
        <end position="149"/>
    </location>
</feature>
<reference evidence="6" key="1">
    <citation type="submission" date="2024-02" db="EMBL/GenBank/DDBJ databases">
        <authorList>
            <consortium name="ELIXIR-Norway"/>
            <consortium name="Elixir Norway"/>
        </authorList>
    </citation>
    <scope>NUCLEOTIDE SEQUENCE</scope>
</reference>
<evidence type="ECO:0000256" key="3">
    <source>
        <dbReference type="SAM" id="Coils"/>
    </source>
</evidence>
<dbReference type="Pfam" id="PF03735">
    <property type="entry name" value="ENT"/>
    <property type="match status" value="1"/>
</dbReference>
<feature type="region of interest" description="Disordered" evidence="4">
    <location>
        <begin position="200"/>
        <end position="244"/>
    </location>
</feature>
<feature type="compositionally biased region" description="Polar residues" evidence="4">
    <location>
        <begin position="545"/>
        <end position="561"/>
    </location>
</feature>
<dbReference type="InterPro" id="IPR036142">
    <property type="entry name" value="ENT_dom-like_sf"/>
</dbReference>
<accession>A0ABP0X147</accession>
<dbReference type="PANTHER" id="PTHR33432">
    <property type="entry name" value="PROTEIN EMSY-LIKE 4"/>
    <property type="match status" value="1"/>
</dbReference>
<feature type="compositionally biased region" description="Low complexity" evidence="4">
    <location>
        <begin position="208"/>
        <end position="224"/>
    </location>
</feature>
<keyword evidence="2" id="KW-0539">Nucleus</keyword>
<dbReference type="InterPro" id="IPR005491">
    <property type="entry name" value="ENT_dom"/>
</dbReference>
<name>A0ABP0X147_9BRYO</name>